<accession>A0A7K1GP42</accession>
<reference evidence="1 2" key="1">
    <citation type="journal article" date="2006" name="Int. J. Syst. Evol. Microbiol.">
        <title>Myroides pelagicus sp. nov., isolated from seawater in Thailand.</title>
        <authorList>
            <person name="Yoon J."/>
            <person name="Maneerat S."/>
            <person name="Kawai F."/>
            <person name="Yokota A."/>
        </authorList>
    </citation>
    <scope>NUCLEOTIDE SEQUENCE [LARGE SCALE GENOMIC DNA]</scope>
    <source>
        <strain evidence="1 2">SM1T</strain>
    </source>
</reference>
<protein>
    <submittedName>
        <fullName evidence="1">Uncharacterized protein</fullName>
    </submittedName>
</protein>
<gene>
    <name evidence="1" type="ORF">GJV77_12255</name>
</gene>
<dbReference type="OrthoDB" id="1455378at2"/>
<keyword evidence="2" id="KW-1185">Reference proteome</keyword>
<dbReference type="Proteomes" id="UP000488936">
    <property type="component" value="Unassembled WGS sequence"/>
</dbReference>
<evidence type="ECO:0000313" key="1">
    <source>
        <dbReference type="EMBL" id="MTH30665.1"/>
    </source>
</evidence>
<organism evidence="1 2">
    <name type="scientific">Myroides pelagicus</name>
    <dbReference type="NCBI Taxonomy" id="270914"/>
    <lineage>
        <taxon>Bacteria</taxon>
        <taxon>Pseudomonadati</taxon>
        <taxon>Bacteroidota</taxon>
        <taxon>Flavobacteriia</taxon>
        <taxon>Flavobacteriales</taxon>
        <taxon>Flavobacteriaceae</taxon>
        <taxon>Myroides</taxon>
    </lineage>
</organism>
<dbReference type="RefSeq" id="WP_155036646.1">
    <property type="nucleotide sequence ID" value="NZ_JAYMMG010000011.1"/>
</dbReference>
<dbReference type="EMBL" id="WMJY01000034">
    <property type="protein sequence ID" value="MTH30665.1"/>
    <property type="molecule type" value="Genomic_DNA"/>
</dbReference>
<proteinExistence type="predicted"/>
<comment type="caution">
    <text evidence="1">The sequence shown here is derived from an EMBL/GenBank/DDBJ whole genome shotgun (WGS) entry which is preliminary data.</text>
</comment>
<dbReference type="AlphaFoldDB" id="A0A7K1GP42"/>
<name>A0A7K1GP42_9FLAO</name>
<evidence type="ECO:0000313" key="2">
    <source>
        <dbReference type="Proteomes" id="UP000488936"/>
    </source>
</evidence>
<sequence>MSIYRLIIIFSTVLVGEGIYAQSGKAAQIYMEYARDFSGSEIMSTLREINKDTVVTKYYQALIPVSDKELWTNKVVYRTKKSSDKFVVQRLVYSKELDGSENRTNVSSKSVYTNGYNKNSLFTIQTSTYLENGWMSYYEIGNSKSVLSCYDASGKVISKNSGCLDTGEDLFESIDLAQSVAFLLRLTEQRIERQISFKKNTPLVMILTINPTTQKKSLFFSDLKAYGVSDTDVQLIHTAFKSLFFQLDPNLFTFPKYLNGKNAVLRYPIPVDFSAT</sequence>